<evidence type="ECO:0000313" key="4">
    <source>
        <dbReference type="Proteomes" id="UP000824469"/>
    </source>
</evidence>
<accession>A0AA38CUQ4</accession>
<comment type="caution">
    <text evidence="3">The sequence shown here is derived from an EMBL/GenBank/DDBJ whole genome shotgun (WGS) entry which is preliminary data.</text>
</comment>
<feature type="compositionally biased region" description="Polar residues" evidence="2">
    <location>
        <begin position="96"/>
        <end position="107"/>
    </location>
</feature>
<protein>
    <recommendedName>
        <fullName evidence="5">BTB domain-containing protein</fullName>
    </recommendedName>
</protein>
<dbReference type="EMBL" id="JAHRHJ020000009">
    <property type="protein sequence ID" value="KAH9302894.1"/>
    <property type="molecule type" value="Genomic_DNA"/>
</dbReference>
<proteinExistence type="predicted"/>
<dbReference type="InterPro" id="IPR011333">
    <property type="entry name" value="SKP1/BTB/POZ_sf"/>
</dbReference>
<keyword evidence="4" id="KW-1185">Reference proteome</keyword>
<feature type="non-terminal residue" evidence="3">
    <location>
        <position position="1"/>
    </location>
</feature>
<dbReference type="OMA" id="ICETFCI"/>
<comment type="pathway">
    <text evidence="1">Protein modification; protein ubiquitination.</text>
</comment>
<dbReference type="Gene3D" id="3.30.710.10">
    <property type="entry name" value="Potassium Channel Kv1.1, Chain A"/>
    <property type="match status" value="1"/>
</dbReference>
<dbReference type="InterPro" id="IPR038920">
    <property type="entry name" value="At3g05675-like"/>
</dbReference>
<gene>
    <name evidence="3" type="ORF">KI387_014477</name>
</gene>
<evidence type="ECO:0008006" key="5">
    <source>
        <dbReference type="Google" id="ProtNLM"/>
    </source>
</evidence>
<evidence type="ECO:0000256" key="1">
    <source>
        <dbReference type="ARBA" id="ARBA00004906"/>
    </source>
</evidence>
<dbReference type="Proteomes" id="UP000824469">
    <property type="component" value="Unassembled WGS sequence"/>
</dbReference>
<organism evidence="3 4">
    <name type="scientific">Taxus chinensis</name>
    <name type="common">Chinese yew</name>
    <name type="synonym">Taxus wallichiana var. chinensis</name>
    <dbReference type="NCBI Taxonomy" id="29808"/>
    <lineage>
        <taxon>Eukaryota</taxon>
        <taxon>Viridiplantae</taxon>
        <taxon>Streptophyta</taxon>
        <taxon>Embryophyta</taxon>
        <taxon>Tracheophyta</taxon>
        <taxon>Spermatophyta</taxon>
        <taxon>Pinopsida</taxon>
        <taxon>Pinidae</taxon>
        <taxon>Conifers II</taxon>
        <taxon>Cupressales</taxon>
        <taxon>Taxaceae</taxon>
        <taxon>Taxus</taxon>
    </lineage>
</organism>
<feature type="region of interest" description="Disordered" evidence="2">
    <location>
        <begin position="1"/>
        <end position="37"/>
    </location>
</feature>
<dbReference type="PANTHER" id="PTHR31060">
    <property type="entry name" value="OSJNBA0011J08.25 PROTEIN-RELATED"/>
    <property type="match status" value="1"/>
</dbReference>
<dbReference type="AlphaFoldDB" id="A0AA38CUQ4"/>
<evidence type="ECO:0000313" key="3">
    <source>
        <dbReference type="EMBL" id="KAH9302894.1"/>
    </source>
</evidence>
<name>A0AA38CUQ4_TAXCH</name>
<reference evidence="3 4" key="1">
    <citation type="journal article" date="2021" name="Nat. Plants">
        <title>The Taxus genome provides insights into paclitaxel biosynthesis.</title>
        <authorList>
            <person name="Xiong X."/>
            <person name="Gou J."/>
            <person name="Liao Q."/>
            <person name="Li Y."/>
            <person name="Zhou Q."/>
            <person name="Bi G."/>
            <person name="Li C."/>
            <person name="Du R."/>
            <person name="Wang X."/>
            <person name="Sun T."/>
            <person name="Guo L."/>
            <person name="Liang H."/>
            <person name="Lu P."/>
            <person name="Wu Y."/>
            <person name="Zhang Z."/>
            <person name="Ro D.K."/>
            <person name="Shang Y."/>
            <person name="Huang S."/>
            <person name="Yan J."/>
        </authorList>
    </citation>
    <scope>NUCLEOTIDE SEQUENCE [LARGE SCALE GENOMIC DNA]</scope>
    <source>
        <strain evidence="3">Ta-2019</strain>
    </source>
</reference>
<dbReference type="PANTHER" id="PTHR31060:SF5">
    <property type="entry name" value="PRLI-INTERACTING FACTOR G, PUTATIVE, EXPRESSED-RELATED"/>
    <property type="match status" value="1"/>
</dbReference>
<sequence length="276" mass="31067">MAEQRFVKRRKKTQTNSPSINGKRERRSRVRNAPLAVDPEEGIWCCAPCPSPIAVTKNLKNLKDLQKQKPKSKPKPPKTPPRADSITKPADLQNEGKVSNSNGSPLTLTEPAVKMPTAVEESNNNNQQQQQKHRIGYKFNDEESSDVRVSVCGKEGVRVNLNLHIQILVKCSNVFAAKLAEQHTLPCLLEIVECADTEMYVETLRLMYSTDLKRRLMKESLYRVLRILQVSAAIAFDAGVFSCLEYLEAVPWTEEEEEKVVSFLMQLQLDSSGTGK</sequence>
<feature type="region of interest" description="Disordered" evidence="2">
    <location>
        <begin position="64"/>
        <end position="109"/>
    </location>
</feature>
<evidence type="ECO:0000256" key="2">
    <source>
        <dbReference type="SAM" id="MobiDB-lite"/>
    </source>
</evidence>